<accession>A0ABV6BNK0</accession>
<reference evidence="2 3" key="1">
    <citation type="submission" date="2024-09" db="EMBL/GenBank/DDBJ databases">
        <authorList>
            <person name="Sun Q."/>
            <person name="Mori K."/>
        </authorList>
    </citation>
    <scope>NUCLEOTIDE SEQUENCE [LARGE SCALE GENOMIC DNA]</scope>
    <source>
        <strain evidence="2 3">CGMCC 1.12926</strain>
    </source>
</reference>
<evidence type="ECO:0000313" key="2">
    <source>
        <dbReference type="EMBL" id="MFC0077030.1"/>
    </source>
</evidence>
<feature type="transmembrane region" description="Helical" evidence="1">
    <location>
        <begin position="43"/>
        <end position="62"/>
    </location>
</feature>
<dbReference type="RefSeq" id="WP_379686388.1">
    <property type="nucleotide sequence ID" value="NZ_JBHLYW010000007.1"/>
</dbReference>
<evidence type="ECO:0000256" key="1">
    <source>
        <dbReference type="SAM" id="Phobius"/>
    </source>
</evidence>
<keyword evidence="1" id="KW-0812">Transmembrane</keyword>
<name>A0ABV6BNK0_9FLAO</name>
<organism evidence="2 3">
    <name type="scientific">Flavobacterium procerum</name>
    <dbReference type="NCBI Taxonomy" id="1455569"/>
    <lineage>
        <taxon>Bacteria</taxon>
        <taxon>Pseudomonadati</taxon>
        <taxon>Bacteroidota</taxon>
        <taxon>Flavobacteriia</taxon>
        <taxon>Flavobacteriales</taxon>
        <taxon>Flavobacteriaceae</taxon>
        <taxon>Flavobacterium</taxon>
    </lineage>
</organism>
<dbReference type="Pfam" id="PF10825">
    <property type="entry name" value="DUF2752"/>
    <property type="match status" value="1"/>
</dbReference>
<protein>
    <submittedName>
        <fullName evidence="2">DUF2752 domain-containing protein</fullName>
    </submittedName>
</protein>
<gene>
    <name evidence="2" type="ORF">ACFFLS_08260</name>
</gene>
<sequence>MNFEKYMIPCLFKKLFGFECLGCGFQRSVFLLFKGDFLGAFKMYPAIFTSLFFLTFAAFHFFDKSKKHQKLFWQVAFVNLAFMIGGYVYKHFI</sequence>
<dbReference type="Proteomes" id="UP001589734">
    <property type="component" value="Unassembled WGS sequence"/>
</dbReference>
<evidence type="ECO:0000313" key="3">
    <source>
        <dbReference type="Proteomes" id="UP001589734"/>
    </source>
</evidence>
<feature type="transmembrane region" description="Helical" evidence="1">
    <location>
        <begin position="71"/>
        <end position="89"/>
    </location>
</feature>
<keyword evidence="1" id="KW-0472">Membrane</keyword>
<keyword evidence="3" id="KW-1185">Reference proteome</keyword>
<dbReference type="InterPro" id="IPR021215">
    <property type="entry name" value="DUF2752"/>
</dbReference>
<comment type="caution">
    <text evidence="2">The sequence shown here is derived from an EMBL/GenBank/DDBJ whole genome shotgun (WGS) entry which is preliminary data.</text>
</comment>
<keyword evidence="1" id="KW-1133">Transmembrane helix</keyword>
<proteinExistence type="predicted"/>
<dbReference type="EMBL" id="JBHLYW010000007">
    <property type="protein sequence ID" value="MFC0077030.1"/>
    <property type="molecule type" value="Genomic_DNA"/>
</dbReference>